<comment type="caution">
    <text evidence="6">The sequence shown here is derived from an EMBL/GenBank/DDBJ whole genome shotgun (WGS) entry which is preliminary data.</text>
</comment>
<sequence>MKYPGGKGKCFQRLINLMPQHHTYIETHLGGGAVMRNKLPADRNIGIDLDSNVIQRWHEEENGVCELFHTNATSFLRNYTFKGGELIYADPPYVHGTRRNNKIYRHEYTDADHHELLELLVTLPCYIMISGYASTLYEEFLHGWRRETFNAKTHTGVREESVWLNFSPPIKLHDARYMGDTYRERQTVARRRARLYDRIDQMDPTERSELMKWLNSKYGLEAV</sequence>
<comment type="catalytic activity">
    <reaction evidence="5">
        <text>a 2'-deoxyadenosine in DNA + S-adenosyl-L-methionine = an N(6)-methyl-2'-deoxyadenosine in DNA + S-adenosyl-L-homocysteine + H(+)</text>
        <dbReference type="Rhea" id="RHEA:15197"/>
        <dbReference type="Rhea" id="RHEA-COMP:12418"/>
        <dbReference type="Rhea" id="RHEA-COMP:12419"/>
        <dbReference type="ChEBI" id="CHEBI:15378"/>
        <dbReference type="ChEBI" id="CHEBI:57856"/>
        <dbReference type="ChEBI" id="CHEBI:59789"/>
        <dbReference type="ChEBI" id="CHEBI:90615"/>
        <dbReference type="ChEBI" id="CHEBI:90616"/>
        <dbReference type="EC" id="2.1.1.72"/>
    </reaction>
</comment>
<reference evidence="6 7" key="1">
    <citation type="submission" date="2014-08" db="EMBL/GenBank/DDBJ databases">
        <title>Genome sequences of NCPPB Pectobacterium isolates.</title>
        <authorList>
            <person name="Glover R.H."/>
            <person name="Sapp M."/>
            <person name="Elphinstone J."/>
        </authorList>
    </citation>
    <scope>NUCLEOTIDE SEQUENCE [LARGE SCALE GENOMIC DNA]</scope>
    <source>
        <strain evidence="6 7">NCPPB 2793</strain>
    </source>
</reference>
<evidence type="ECO:0000256" key="5">
    <source>
        <dbReference type="ARBA" id="ARBA00047942"/>
    </source>
</evidence>
<dbReference type="RefSeq" id="WP_039308936.1">
    <property type="nucleotide sequence ID" value="NZ_JQHL01000027.1"/>
</dbReference>
<dbReference type="PANTHER" id="PTHR30481">
    <property type="entry name" value="DNA ADENINE METHYLASE"/>
    <property type="match status" value="1"/>
</dbReference>
<dbReference type="InterPro" id="IPR002052">
    <property type="entry name" value="DNA_methylase_N6_adenine_CS"/>
</dbReference>
<accession>A0ABR4UVI3</accession>
<evidence type="ECO:0000313" key="7">
    <source>
        <dbReference type="Proteomes" id="UP000032869"/>
    </source>
</evidence>
<evidence type="ECO:0000256" key="2">
    <source>
        <dbReference type="ARBA" id="ARBA00022603"/>
    </source>
</evidence>
<evidence type="ECO:0000256" key="4">
    <source>
        <dbReference type="ARBA" id="ARBA00022691"/>
    </source>
</evidence>
<dbReference type="SUPFAM" id="SSF53335">
    <property type="entry name" value="S-adenosyl-L-methionine-dependent methyltransferases"/>
    <property type="match status" value="1"/>
</dbReference>
<evidence type="ECO:0000256" key="1">
    <source>
        <dbReference type="ARBA" id="ARBA00011900"/>
    </source>
</evidence>
<dbReference type="EC" id="2.1.1.72" evidence="1"/>
<name>A0ABR4UVI3_9GAMM</name>
<organism evidence="6 7">
    <name type="scientific">Pectobacterium betavasculorum</name>
    <dbReference type="NCBI Taxonomy" id="55207"/>
    <lineage>
        <taxon>Bacteria</taxon>
        <taxon>Pseudomonadati</taxon>
        <taxon>Pseudomonadota</taxon>
        <taxon>Gammaproteobacteria</taxon>
        <taxon>Enterobacterales</taxon>
        <taxon>Pectobacteriaceae</taxon>
        <taxon>Pectobacterium</taxon>
    </lineage>
</organism>
<dbReference type="GO" id="GO:0008168">
    <property type="term" value="F:methyltransferase activity"/>
    <property type="evidence" value="ECO:0007669"/>
    <property type="project" value="UniProtKB-KW"/>
</dbReference>
<dbReference type="InterPro" id="IPR012327">
    <property type="entry name" value="MeTrfase_D12"/>
</dbReference>
<dbReference type="EMBL" id="JQHL01000027">
    <property type="protein sequence ID" value="KFX12324.1"/>
    <property type="molecule type" value="Genomic_DNA"/>
</dbReference>
<keyword evidence="2 6" id="KW-0489">Methyltransferase</keyword>
<dbReference type="PROSITE" id="PS00092">
    <property type="entry name" value="N6_MTASE"/>
    <property type="match status" value="1"/>
</dbReference>
<dbReference type="Gene3D" id="3.40.50.150">
    <property type="entry name" value="Vaccinia Virus protein VP39"/>
    <property type="match status" value="1"/>
</dbReference>
<gene>
    <name evidence="6" type="ORF">JV35_20585</name>
</gene>
<dbReference type="GO" id="GO:0032259">
    <property type="term" value="P:methylation"/>
    <property type="evidence" value="ECO:0007669"/>
    <property type="project" value="UniProtKB-KW"/>
</dbReference>
<dbReference type="PANTHER" id="PTHR30481:SF4">
    <property type="entry name" value="SITE-SPECIFIC DNA-METHYLTRANSFERASE (ADENINE-SPECIFIC)"/>
    <property type="match status" value="1"/>
</dbReference>
<dbReference type="InterPro" id="IPR029063">
    <property type="entry name" value="SAM-dependent_MTases_sf"/>
</dbReference>
<dbReference type="Proteomes" id="UP000032869">
    <property type="component" value="Unassembled WGS sequence"/>
</dbReference>
<keyword evidence="7" id="KW-1185">Reference proteome</keyword>
<evidence type="ECO:0000256" key="3">
    <source>
        <dbReference type="ARBA" id="ARBA00022679"/>
    </source>
</evidence>
<proteinExistence type="predicted"/>
<protein>
    <recommendedName>
        <fullName evidence="1">site-specific DNA-methyltransferase (adenine-specific)</fullName>
        <ecNumber evidence="1">2.1.1.72</ecNumber>
    </recommendedName>
</protein>
<keyword evidence="3" id="KW-0808">Transferase</keyword>
<keyword evidence="4" id="KW-0949">S-adenosyl-L-methionine</keyword>
<evidence type="ECO:0000313" key="6">
    <source>
        <dbReference type="EMBL" id="KFX12324.1"/>
    </source>
</evidence>